<comment type="catalytic activity">
    <reaction evidence="7 8">
        <text>RNA(n) + a ribonucleoside 5'-triphosphate = RNA(n+1) + diphosphate</text>
        <dbReference type="Rhea" id="RHEA:21248"/>
        <dbReference type="Rhea" id="RHEA-COMP:14527"/>
        <dbReference type="Rhea" id="RHEA-COMP:17342"/>
        <dbReference type="ChEBI" id="CHEBI:33019"/>
        <dbReference type="ChEBI" id="CHEBI:61557"/>
        <dbReference type="ChEBI" id="CHEBI:140395"/>
        <dbReference type="EC" id="2.7.7.48"/>
    </reaction>
</comment>
<feature type="domain" description="RDRP C-terminal head" evidence="10">
    <location>
        <begin position="302"/>
        <end position="411"/>
    </location>
</feature>
<dbReference type="InterPro" id="IPR057596">
    <property type="entry name" value="RDRP_core"/>
</dbReference>
<dbReference type="PANTHER" id="PTHR23079">
    <property type="entry name" value="RNA-DEPENDENT RNA POLYMERASE"/>
    <property type="match status" value="1"/>
</dbReference>
<feature type="domain" description="RDRP core" evidence="9">
    <location>
        <begin position="4"/>
        <end position="282"/>
    </location>
</feature>
<dbReference type="EMBL" id="GISG01088864">
    <property type="protein sequence ID" value="MBA4633952.1"/>
    <property type="molecule type" value="Transcribed_RNA"/>
</dbReference>
<accession>A0A7C8Z486</accession>
<organism evidence="11">
    <name type="scientific">Opuntia streptacantha</name>
    <name type="common">Prickly pear cactus</name>
    <name type="synonym">Opuntia cardona</name>
    <dbReference type="NCBI Taxonomy" id="393608"/>
    <lineage>
        <taxon>Eukaryota</taxon>
        <taxon>Viridiplantae</taxon>
        <taxon>Streptophyta</taxon>
        <taxon>Embryophyta</taxon>
        <taxon>Tracheophyta</taxon>
        <taxon>Spermatophyta</taxon>
        <taxon>Magnoliopsida</taxon>
        <taxon>eudicotyledons</taxon>
        <taxon>Gunneridae</taxon>
        <taxon>Pentapetalae</taxon>
        <taxon>Caryophyllales</taxon>
        <taxon>Cactineae</taxon>
        <taxon>Cactaceae</taxon>
        <taxon>Opuntioideae</taxon>
        <taxon>Opuntia</taxon>
    </lineage>
</organism>
<protein>
    <recommendedName>
        <fullName evidence="8">RNA-dependent RNA polymerase</fullName>
        <ecNumber evidence="8">2.7.7.48</ecNumber>
    </recommendedName>
</protein>
<dbReference type="InterPro" id="IPR058752">
    <property type="entry name" value="RDRP_C_head"/>
</dbReference>
<evidence type="ECO:0000256" key="2">
    <source>
        <dbReference type="ARBA" id="ARBA00022484"/>
    </source>
</evidence>
<name>A0A7C8Z486_OPUST</name>
<dbReference type="AlphaFoldDB" id="A0A7C8Z486"/>
<evidence type="ECO:0000256" key="5">
    <source>
        <dbReference type="ARBA" id="ARBA00022884"/>
    </source>
</evidence>
<keyword evidence="2 8" id="KW-0696">RNA-directed RNA polymerase</keyword>
<dbReference type="InterPro" id="IPR007855">
    <property type="entry name" value="RDRP"/>
</dbReference>
<dbReference type="GO" id="GO:0003723">
    <property type="term" value="F:RNA binding"/>
    <property type="evidence" value="ECO:0007669"/>
    <property type="project" value="UniProtKB-KW"/>
</dbReference>
<reference evidence="11" key="2">
    <citation type="submission" date="2020-07" db="EMBL/GenBank/DDBJ databases">
        <authorList>
            <person name="Vera ALvarez R."/>
            <person name="Arias-Moreno D.M."/>
            <person name="Jimenez-Jacinto V."/>
            <person name="Jimenez-Bremont J.F."/>
            <person name="Swaminathan K."/>
            <person name="Moose S.P."/>
            <person name="Guerrero-Gonzalez M.L."/>
            <person name="Marino-Ramirez L."/>
            <person name="Landsman D."/>
            <person name="Rodriguez-Kessler M."/>
            <person name="Delgado-Sanchez P."/>
        </authorList>
    </citation>
    <scope>NUCLEOTIDE SEQUENCE</scope>
    <source>
        <tissue evidence="11">Cladode</tissue>
    </source>
</reference>
<evidence type="ECO:0000256" key="6">
    <source>
        <dbReference type="ARBA" id="ARBA00023158"/>
    </source>
</evidence>
<proteinExistence type="inferred from homology"/>
<comment type="similarity">
    <text evidence="1 8">Belongs to the RdRP family.</text>
</comment>
<keyword evidence="6 8" id="KW-0943">RNA-mediated gene silencing</keyword>
<evidence type="ECO:0000256" key="8">
    <source>
        <dbReference type="RuleBase" id="RU363098"/>
    </source>
</evidence>
<evidence type="ECO:0000256" key="4">
    <source>
        <dbReference type="ARBA" id="ARBA00022695"/>
    </source>
</evidence>
<evidence type="ECO:0000259" key="9">
    <source>
        <dbReference type="Pfam" id="PF05183"/>
    </source>
</evidence>
<dbReference type="GO" id="GO:0031380">
    <property type="term" value="C:nuclear RNA-directed RNA polymerase complex"/>
    <property type="evidence" value="ECO:0007669"/>
    <property type="project" value="TreeGrafter"/>
</dbReference>
<sequence length="488" mass="55810">MDDDSTVARMIFSKIPLDEPYIQTRLCVLANQQAKSLREGKLPIDESFYLMGTADPTGALNEGEVCIIHENGQISGKVLVYRNPGIHFGDIRVLTAIHIEGLEDIIGCSKYGILFPTKGPRSSTDMMAGGDLDGDMYWVSRHPILLKYFKQSHPWTCMNHYSSKSSEKKPIELSDEELERELFSHFLTARFRRSKAMGTASNSWLAHMDQMLTNEHTKERNCLKEKLLELVDIYYEALDAPKTGGEVRVPRELIPDTYPHFMEMTKSPSYESKSVLGEIYDQAQEFNLNTPAIPVWKLPPLDVEVPYRNLKTWQRHYEAYRAEMTAALSTDDVEAKRASADKVIEKYKQILYEASELEKSPRAWEEISLDSLAIFRVSYDYAIKVQDAKKCGFAWKVAGEALMKIFIESQNEKPLVCVPSVVRELFVRNNAHEHTHVLIKLPGLRASIIKWSNSILLHIRGQYDIFHQALICGIDVYLCPMLAWIIRI</sequence>
<evidence type="ECO:0000313" key="11">
    <source>
        <dbReference type="EMBL" id="MBA4633952.1"/>
    </source>
</evidence>
<evidence type="ECO:0000256" key="7">
    <source>
        <dbReference type="ARBA" id="ARBA00048744"/>
    </source>
</evidence>
<dbReference type="Pfam" id="PF26253">
    <property type="entry name" value="RdRP_head"/>
    <property type="match status" value="1"/>
</dbReference>
<keyword evidence="5 8" id="KW-0694">RNA-binding</keyword>
<dbReference type="PANTHER" id="PTHR23079:SF55">
    <property type="entry name" value="RNA-DIRECTED RNA POLYMERASE"/>
    <property type="match status" value="1"/>
</dbReference>
<evidence type="ECO:0000259" key="10">
    <source>
        <dbReference type="Pfam" id="PF26253"/>
    </source>
</evidence>
<dbReference type="EC" id="2.7.7.48" evidence="8"/>
<evidence type="ECO:0000256" key="1">
    <source>
        <dbReference type="ARBA" id="ARBA00005762"/>
    </source>
</evidence>
<dbReference type="GO" id="GO:0003968">
    <property type="term" value="F:RNA-directed RNA polymerase activity"/>
    <property type="evidence" value="ECO:0007669"/>
    <property type="project" value="UniProtKB-KW"/>
</dbReference>
<reference evidence="11" key="1">
    <citation type="journal article" date="2013" name="J. Plant Res.">
        <title>Effect of fungi and light on seed germination of three Opuntia species from semiarid lands of central Mexico.</title>
        <authorList>
            <person name="Delgado-Sanchez P."/>
            <person name="Jimenez-Bremont J.F."/>
            <person name="Guerrero-Gonzalez Mde L."/>
            <person name="Flores J."/>
        </authorList>
    </citation>
    <scope>NUCLEOTIDE SEQUENCE</scope>
    <source>
        <tissue evidence="11">Cladode</tissue>
    </source>
</reference>
<keyword evidence="3 8" id="KW-0808">Transferase</keyword>
<evidence type="ECO:0000256" key="3">
    <source>
        <dbReference type="ARBA" id="ARBA00022679"/>
    </source>
</evidence>
<comment type="function">
    <text evidence="8">Probably involved in the RNA silencing pathway and required for the generation of small interfering RNAs (siRNAs).</text>
</comment>
<dbReference type="GO" id="GO:0030422">
    <property type="term" value="P:siRNA processing"/>
    <property type="evidence" value="ECO:0007669"/>
    <property type="project" value="TreeGrafter"/>
</dbReference>
<keyword evidence="4 8" id="KW-0548">Nucleotidyltransferase</keyword>
<dbReference type="Pfam" id="PF05183">
    <property type="entry name" value="RdRP"/>
    <property type="match status" value="1"/>
</dbReference>